<sequence length="103" mass="12211">MQRYLISYEFTDGEDQEEGAEMLINWYESGGPQNRPENYEVHSWIFMVQNGIGHSVVSADSLETIWKQWHPWRRLMDISIQPCMDLDETVGLFKKQKMNTRIV</sequence>
<dbReference type="STRING" id="59925.EU91_0735"/>
<accession>A0A0A1ZHK3</accession>
<name>A0A0A1ZHK3_PROMR</name>
<comment type="caution">
    <text evidence="1">The sequence shown here is derived from an EMBL/GenBank/DDBJ whole genome shotgun (WGS) entry which is preliminary data.</text>
</comment>
<organism evidence="1 2">
    <name type="scientific">Prochlorococcus marinus str. GP2</name>
    <dbReference type="NCBI Taxonomy" id="59925"/>
    <lineage>
        <taxon>Bacteria</taxon>
        <taxon>Bacillati</taxon>
        <taxon>Cyanobacteriota</taxon>
        <taxon>Cyanophyceae</taxon>
        <taxon>Synechococcales</taxon>
        <taxon>Prochlorococcaceae</taxon>
        <taxon>Prochlorococcus</taxon>
    </lineage>
</organism>
<reference evidence="2" key="1">
    <citation type="journal article" date="2014" name="Sci. Data">
        <title>Genomes of diverse isolates of the marine cyanobacterium Prochlorococcus.</title>
        <authorList>
            <person name="Biller S."/>
            <person name="Berube P."/>
            <person name="Thompson J."/>
            <person name="Kelly L."/>
            <person name="Roggensack S."/>
            <person name="Awad L."/>
            <person name="Roache-Johnson K."/>
            <person name="Ding H."/>
            <person name="Giovannoni S.J."/>
            <person name="Moore L.R."/>
            <person name="Chisholm S.W."/>
        </authorList>
    </citation>
    <scope>NUCLEOTIDE SEQUENCE [LARGE SCALE GENOMIC DNA]</scope>
    <source>
        <strain evidence="2">GP2</strain>
    </source>
</reference>
<dbReference type="OrthoDB" id="540735at2"/>
<evidence type="ECO:0000313" key="2">
    <source>
        <dbReference type="Proteomes" id="UP000030598"/>
    </source>
</evidence>
<dbReference type="InterPro" id="IPR021734">
    <property type="entry name" value="DUF3303"/>
</dbReference>
<dbReference type="eggNOG" id="ENOG503208R">
    <property type="taxonomic scope" value="Bacteria"/>
</dbReference>
<evidence type="ECO:0000313" key="1">
    <source>
        <dbReference type="EMBL" id="KGF87703.1"/>
    </source>
</evidence>
<dbReference type="AlphaFoldDB" id="A0A0A1ZHK3"/>
<dbReference type="Pfam" id="PF11746">
    <property type="entry name" value="DUF3303"/>
    <property type="match status" value="1"/>
</dbReference>
<dbReference type="Proteomes" id="UP000030598">
    <property type="component" value="Unassembled WGS sequence"/>
</dbReference>
<gene>
    <name evidence="1" type="ORF">EU91_0735</name>
</gene>
<dbReference type="EMBL" id="JNAH01000004">
    <property type="protein sequence ID" value="KGF87703.1"/>
    <property type="molecule type" value="Genomic_DNA"/>
</dbReference>
<dbReference type="RefSeq" id="WP_011818215.1">
    <property type="nucleotide sequence ID" value="NZ_CP138934.1"/>
</dbReference>
<protein>
    <submittedName>
        <fullName evidence="1">Putative LysM domain</fullName>
    </submittedName>
</protein>
<proteinExistence type="predicted"/>